<protein>
    <submittedName>
        <fullName evidence="1">Uncharacterized protein</fullName>
    </submittedName>
</protein>
<evidence type="ECO:0000313" key="1">
    <source>
        <dbReference type="EMBL" id="CAB3409195.1"/>
    </source>
</evidence>
<dbReference type="Proteomes" id="UP000494206">
    <property type="component" value="Unassembled WGS sequence"/>
</dbReference>
<reference evidence="1 2" key="1">
    <citation type="submission" date="2020-04" db="EMBL/GenBank/DDBJ databases">
        <authorList>
            <person name="Laetsch R D."/>
            <person name="Stevens L."/>
            <person name="Kumar S."/>
            <person name="Blaxter L. M."/>
        </authorList>
    </citation>
    <scope>NUCLEOTIDE SEQUENCE [LARGE SCALE GENOMIC DNA]</scope>
</reference>
<evidence type="ECO:0000313" key="2">
    <source>
        <dbReference type="Proteomes" id="UP000494206"/>
    </source>
</evidence>
<organism evidence="1 2">
    <name type="scientific">Caenorhabditis bovis</name>
    <dbReference type="NCBI Taxonomy" id="2654633"/>
    <lineage>
        <taxon>Eukaryota</taxon>
        <taxon>Metazoa</taxon>
        <taxon>Ecdysozoa</taxon>
        <taxon>Nematoda</taxon>
        <taxon>Chromadorea</taxon>
        <taxon>Rhabditida</taxon>
        <taxon>Rhabditina</taxon>
        <taxon>Rhabditomorpha</taxon>
        <taxon>Rhabditoidea</taxon>
        <taxon>Rhabditidae</taxon>
        <taxon>Peloderinae</taxon>
        <taxon>Caenorhabditis</taxon>
    </lineage>
</organism>
<accession>A0A8S1F5S9</accession>
<name>A0A8S1F5S9_9PELO</name>
<gene>
    <name evidence="1" type="ORF">CBOVIS_LOCUS10879</name>
</gene>
<sequence>MVNKRTLMELGMFTGLIVSMHVAYYTIQNNPSLVAPHQRQELFYVRWLKEKIPALRPYGVTDDKRTGNDDQ</sequence>
<comment type="caution">
    <text evidence="1">The sequence shown here is derived from an EMBL/GenBank/DDBJ whole genome shotgun (WGS) entry which is preliminary data.</text>
</comment>
<proteinExistence type="predicted"/>
<keyword evidence="2" id="KW-1185">Reference proteome</keyword>
<dbReference type="EMBL" id="CADEPM010000008">
    <property type="protein sequence ID" value="CAB3409195.1"/>
    <property type="molecule type" value="Genomic_DNA"/>
</dbReference>
<dbReference type="OrthoDB" id="5833121at2759"/>
<dbReference type="AlphaFoldDB" id="A0A8S1F5S9"/>